<organism evidence="5 6">
    <name type="scientific">Ameiurus melas</name>
    <name type="common">Black bullhead</name>
    <name type="synonym">Silurus melas</name>
    <dbReference type="NCBI Taxonomy" id="219545"/>
    <lineage>
        <taxon>Eukaryota</taxon>
        <taxon>Metazoa</taxon>
        <taxon>Chordata</taxon>
        <taxon>Craniata</taxon>
        <taxon>Vertebrata</taxon>
        <taxon>Euteleostomi</taxon>
        <taxon>Actinopterygii</taxon>
        <taxon>Neopterygii</taxon>
        <taxon>Teleostei</taxon>
        <taxon>Ostariophysi</taxon>
        <taxon>Siluriformes</taxon>
        <taxon>Ictaluridae</taxon>
        <taxon>Ameiurus</taxon>
    </lineage>
</organism>
<dbReference type="InterPro" id="IPR000980">
    <property type="entry name" value="SH2"/>
</dbReference>
<evidence type="ECO:0000256" key="2">
    <source>
        <dbReference type="PROSITE-ProRule" id="PRU00191"/>
    </source>
</evidence>
<evidence type="ECO:0000256" key="3">
    <source>
        <dbReference type="SAM" id="MobiDB-lite"/>
    </source>
</evidence>
<dbReference type="SMART" id="SM00252">
    <property type="entry name" value="SH2"/>
    <property type="match status" value="1"/>
</dbReference>
<comment type="caution">
    <text evidence="5">The sequence shown here is derived from an EMBL/GenBank/DDBJ whole genome shotgun (WGS) entry which is preliminary data.</text>
</comment>
<keyword evidence="1 2" id="KW-0727">SH2 domain</keyword>
<keyword evidence="6" id="KW-1185">Reference proteome</keyword>
<dbReference type="AlphaFoldDB" id="A0A7J6AM88"/>
<evidence type="ECO:0000313" key="5">
    <source>
        <dbReference type="EMBL" id="KAF4083139.1"/>
    </source>
</evidence>
<accession>A0A7J6AM88</accession>
<dbReference type="Proteomes" id="UP000593565">
    <property type="component" value="Unassembled WGS sequence"/>
</dbReference>
<gene>
    <name evidence="5" type="ORF">AMELA_G00136610</name>
</gene>
<reference evidence="5 6" key="1">
    <citation type="submission" date="2020-02" db="EMBL/GenBank/DDBJ databases">
        <title>A chromosome-scale genome assembly of the black bullhead catfish (Ameiurus melas).</title>
        <authorList>
            <person name="Wen M."/>
            <person name="Zham M."/>
            <person name="Cabau C."/>
            <person name="Klopp C."/>
            <person name="Donnadieu C."/>
            <person name="Roques C."/>
            <person name="Bouchez O."/>
            <person name="Lampietro C."/>
            <person name="Jouanno E."/>
            <person name="Herpin A."/>
            <person name="Louis A."/>
            <person name="Berthelot C."/>
            <person name="Parey E."/>
            <person name="Roest-Crollius H."/>
            <person name="Braasch I."/>
            <person name="Postlethwait J."/>
            <person name="Robinson-Rechavi M."/>
            <person name="Echchiki A."/>
            <person name="Begum T."/>
            <person name="Montfort J."/>
            <person name="Schartl M."/>
            <person name="Bobe J."/>
            <person name="Guiguen Y."/>
        </authorList>
    </citation>
    <scope>NUCLEOTIDE SEQUENCE [LARGE SCALE GENOMIC DNA]</scope>
    <source>
        <strain evidence="5">M_S1</strain>
        <tissue evidence="5">Blood</tissue>
    </source>
</reference>
<evidence type="ECO:0000256" key="1">
    <source>
        <dbReference type="ARBA" id="ARBA00022999"/>
    </source>
</evidence>
<dbReference type="SUPFAM" id="SSF55550">
    <property type="entry name" value="SH2 domain"/>
    <property type="match status" value="1"/>
</dbReference>
<protein>
    <recommendedName>
        <fullName evidence="4">SH2 domain-containing protein</fullName>
    </recommendedName>
</protein>
<dbReference type="PANTHER" id="PTHR14388">
    <property type="entry name" value="T CELL-SPECIFIC ADAPTER PROTEIN TSAD"/>
    <property type="match status" value="1"/>
</dbReference>
<dbReference type="Pfam" id="PF00017">
    <property type="entry name" value="SH2"/>
    <property type="match status" value="1"/>
</dbReference>
<dbReference type="InterPro" id="IPR036860">
    <property type="entry name" value="SH2_dom_sf"/>
</dbReference>
<evidence type="ECO:0000259" key="4">
    <source>
        <dbReference type="PROSITE" id="PS50001"/>
    </source>
</evidence>
<dbReference type="PANTHER" id="PTHR14388:SF3">
    <property type="entry name" value="HEMATOPOIETIC SH2 DOMAIN-CONTAINING PROTEIN"/>
    <property type="match status" value="1"/>
</dbReference>
<feature type="domain" description="SH2" evidence="4">
    <location>
        <begin position="199"/>
        <end position="290"/>
    </location>
</feature>
<proteinExistence type="predicted"/>
<feature type="region of interest" description="Disordered" evidence="3">
    <location>
        <begin position="1"/>
        <end position="21"/>
    </location>
</feature>
<evidence type="ECO:0000313" key="6">
    <source>
        <dbReference type="Proteomes" id="UP000593565"/>
    </source>
</evidence>
<sequence length="486" mass="54365">MWNFFPANHGKGAPDGKGGALKRQADHLFSKDHDIPDARSPFSALSRAQTSIKLFFCGEAGYREDNASEHPTSRLNNAPTSGCDAGKSLLCRDVSCMFVAMKRLEYQCPGSQFVSFLCDQTPIQHSAIDWSSSQVIGKSVGGDVGVRSSSTRRGVFKSRAKALSRVMAEAVTPNTVHLTSWFTEYQKNHIVKDGVTPKWFHGIISRKQAEEMLMTKPPGYFLIRVSESRIGYTLSYRTEDLCRHFMIEMLPGNQCEIVGENVRHCSLYDLVDFHHRTPIRPYNELLTVACDQIDKNISEDIPPALPARHWLSHPPIPNQNLSISSDVSVSPPRLYPSLEHELRSLSLDSVGSPLNPAPQSRPKFILTLPELTTKWCSAHAKATTGEEQTTGLPTACNQRKSKDKVPQKSLAELKFTRININQCKKIFKKKKNHSEEHTYMEINESEVTTEPAALQIDENRDHQEVHGVSGTIPLEYLNPPPFAPGY</sequence>
<dbReference type="PROSITE" id="PS50001">
    <property type="entry name" value="SH2"/>
    <property type="match status" value="1"/>
</dbReference>
<dbReference type="GO" id="GO:0005737">
    <property type="term" value="C:cytoplasm"/>
    <property type="evidence" value="ECO:0007669"/>
    <property type="project" value="TreeGrafter"/>
</dbReference>
<name>A0A7J6AM88_AMEME</name>
<dbReference type="Gene3D" id="3.30.505.10">
    <property type="entry name" value="SH2 domain"/>
    <property type="match status" value="1"/>
</dbReference>
<dbReference type="EMBL" id="JAAGNN010000011">
    <property type="protein sequence ID" value="KAF4083139.1"/>
    <property type="molecule type" value="Genomic_DNA"/>
</dbReference>